<dbReference type="EMBL" id="CP029254">
    <property type="protein sequence ID" value="AWK08861.1"/>
    <property type="molecule type" value="Genomic_DNA"/>
</dbReference>
<evidence type="ECO:0000259" key="1">
    <source>
        <dbReference type="SMART" id="SM00849"/>
    </source>
</evidence>
<dbReference type="PANTHER" id="PTHR46018">
    <property type="entry name" value="ZINC PHOSPHODIESTERASE ELAC PROTEIN 1"/>
    <property type="match status" value="1"/>
</dbReference>
<dbReference type="InterPro" id="IPR036866">
    <property type="entry name" value="RibonucZ/Hydroxyglut_hydro"/>
</dbReference>
<dbReference type="InterPro" id="IPR001279">
    <property type="entry name" value="Metallo-B-lactamas"/>
</dbReference>
<dbReference type="PANTHER" id="PTHR46018:SF4">
    <property type="entry name" value="METALLO-HYDROLASE YHFI-RELATED"/>
    <property type="match status" value="1"/>
</dbReference>
<gene>
    <name evidence="2" type="ORF">DDQ41_07945</name>
</gene>
<keyword evidence="3" id="KW-1185">Reference proteome</keyword>
<dbReference type="Proteomes" id="UP000245051">
    <property type="component" value="Chromosome"/>
</dbReference>
<proteinExistence type="predicted"/>
<dbReference type="RefSeq" id="WP_109293846.1">
    <property type="nucleotide sequence ID" value="NZ_BGZL01000003.1"/>
</dbReference>
<evidence type="ECO:0000313" key="3">
    <source>
        <dbReference type="Proteomes" id="UP000245051"/>
    </source>
</evidence>
<dbReference type="SMART" id="SM00849">
    <property type="entry name" value="Lactamase_B"/>
    <property type="match status" value="1"/>
</dbReference>
<accession>A0ABN5KEI6</accession>
<name>A0ABN5KEI6_9ACTN</name>
<evidence type="ECO:0000313" key="2">
    <source>
        <dbReference type="EMBL" id="AWK08861.1"/>
    </source>
</evidence>
<dbReference type="Gene3D" id="3.60.15.10">
    <property type="entry name" value="Ribonuclease Z/Hydroxyacylglutathione hydrolase-like"/>
    <property type="match status" value="1"/>
</dbReference>
<feature type="domain" description="Metallo-beta-lactamase" evidence="1">
    <location>
        <begin position="18"/>
        <end position="199"/>
    </location>
</feature>
<dbReference type="CDD" id="cd07716">
    <property type="entry name" value="RNaseZ_short-form-like_MBL-fold"/>
    <property type="match status" value="1"/>
</dbReference>
<sequence length="250" mass="26973">MKLTVVGCSGSFPSAESACSSYLVEADGFRLLLDMGNGALGELQRHIGLYDLDAVFLSHLHADHCIDMCGYFVARYYRHDGGRCEAIPVYAPEGAEQRLTTAYADTPSDKSMSEVFDFHTLKPGVFEIGPFSVRTEKVAHPVETFGVRLEHGGRSLTYSGDTGVCEALVDLAEGTDLFLCEAAFTHGKEDIPDLHLNGREAGAHAARAGAGRLVLTHIPPWTDAERNLADARDVFEGPVELAAPGAVYEL</sequence>
<dbReference type="SUPFAM" id="SSF56281">
    <property type="entry name" value="Metallo-hydrolase/oxidoreductase"/>
    <property type="match status" value="1"/>
</dbReference>
<protein>
    <submittedName>
        <fullName evidence="2">MBL fold metallo-hydrolase</fullName>
    </submittedName>
</protein>
<dbReference type="Pfam" id="PF12706">
    <property type="entry name" value="Lactamase_B_2"/>
    <property type="match status" value="1"/>
</dbReference>
<organism evidence="2 3">
    <name type="scientific">Streptomyces spongiicola</name>
    <dbReference type="NCBI Taxonomy" id="1690221"/>
    <lineage>
        <taxon>Bacteria</taxon>
        <taxon>Bacillati</taxon>
        <taxon>Actinomycetota</taxon>
        <taxon>Actinomycetes</taxon>
        <taxon>Kitasatosporales</taxon>
        <taxon>Streptomycetaceae</taxon>
        <taxon>Streptomyces</taxon>
    </lineage>
</organism>
<reference evidence="2 3" key="1">
    <citation type="submission" date="2018-05" db="EMBL/GenBank/DDBJ databases">
        <title>Complete genome sequence of the Type Strain of Streptomyces spongiicola HNM0071, the producer of staurosporine.</title>
        <authorList>
            <person name="Zhou S."/>
            <person name="Huang X."/>
        </authorList>
    </citation>
    <scope>NUCLEOTIDE SEQUENCE [LARGE SCALE GENOMIC DNA]</scope>
    <source>
        <strain evidence="2 3">HNM0071</strain>
    </source>
</reference>